<proteinExistence type="inferred from homology"/>
<evidence type="ECO:0000313" key="5">
    <source>
        <dbReference type="EMBL" id="KAG6963386.1"/>
    </source>
</evidence>
<keyword evidence="3" id="KW-0560">Oxidoreductase</keyword>
<dbReference type="GO" id="GO:0020037">
    <property type="term" value="F:heme binding"/>
    <property type="evidence" value="ECO:0007669"/>
    <property type="project" value="InterPro"/>
</dbReference>
<dbReference type="Pfam" id="PF00067">
    <property type="entry name" value="p450"/>
    <property type="match status" value="2"/>
</dbReference>
<keyword evidence="2" id="KW-0479">Metal-binding</keyword>
<dbReference type="GO" id="GO:0005506">
    <property type="term" value="F:iron ion binding"/>
    <property type="evidence" value="ECO:0007669"/>
    <property type="project" value="InterPro"/>
</dbReference>
<accession>A0A8T1UME8</accession>
<evidence type="ECO:0000313" key="6">
    <source>
        <dbReference type="Proteomes" id="UP000688947"/>
    </source>
</evidence>
<dbReference type="InterPro" id="IPR001128">
    <property type="entry name" value="Cyt_P450"/>
</dbReference>
<dbReference type="GO" id="GO:0016705">
    <property type="term" value="F:oxidoreductase activity, acting on paired donors, with incorporation or reduction of molecular oxygen"/>
    <property type="evidence" value="ECO:0007669"/>
    <property type="project" value="InterPro"/>
</dbReference>
<dbReference type="OrthoDB" id="1470350at2759"/>
<name>A0A8T1UME8_9STRA</name>
<organism evidence="5 6">
    <name type="scientific">Phytophthora cactorum</name>
    <dbReference type="NCBI Taxonomy" id="29920"/>
    <lineage>
        <taxon>Eukaryota</taxon>
        <taxon>Sar</taxon>
        <taxon>Stramenopiles</taxon>
        <taxon>Oomycota</taxon>
        <taxon>Peronosporomycetes</taxon>
        <taxon>Peronosporales</taxon>
        <taxon>Peronosporaceae</taxon>
        <taxon>Phytophthora</taxon>
    </lineage>
</organism>
<comment type="similarity">
    <text evidence="1">Belongs to the cytochrome P450 family.</text>
</comment>
<dbReference type="EMBL" id="JAENGZ010000272">
    <property type="protein sequence ID" value="KAG6963386.1"/>
    <property type="molecule type" value="Genomic_DNA"/>
</dbReference>
<dbReference type="VEuPathDB" id="FungiDB:PC110_g568"/>
<dbReference type="GO" id="GO:0004497">
    <property type="term" value="F:monooxygenase activity"/>
    <property type="evidence" value="ECO:0007669"/>
    <property type="project" value="InterPro"/>
</dbReference>
<evidence type="ECO:0000256" key="1">
    <source>
        <dbReference type="ARBA" id="ARBA00010617"/>
    </source>
</evidence>
<dbReference type="AlphaFoldDB" id="A0A8T1UME8"/>
<evidence type="ECO:0008006" key="7">
    <source>
        <dbReference type="Google" id="ProtNLM"/>
    </source>
</evidence>
<keyword evidence="4" id="KW-0408">Iron</keyword>
<reference evidence="5" key="1">
    <citation type="submission" date="2021-01" db="EMBL/GenBank/DDBJ databases">
        <title>Phytophthora aleatoria, a newly-described species from Pinus radiata is distinct from Phytophthora cactorum isolates based on comparative genomics.</title>
        <authorList>
            <person name="Mcdougal R."/>
            <person name="Panda P."/>
            <person name="Williams N."/>
            <person name="Studholme D.J."/>
        </authorList>
    </citation>
    <scope>NUCLEOTIDE SEQUENCE</scope>
    <source>
        <strain evidence="5">NZFS 3830</strain>
    </source>
</reference>
<dbReference type="CDD" id="cd11064">
    <property type="entry name" value="CYP86A"/>
    <property type="match status" value="2"/>
</dbReference>
<dbReference type="Proteomes" id="UP000688947">
    <property type="component" value="Unassembled WGS sequence"/>
</dbReference>
<dbReference type="VEuPathDB" id="FungiDB:PC110_g567"/>
<evidence type="ECO:0000256" key="4">
    <source>
        <dbReference type="ARBA" id="ARBA00023004"/>
    </source>
</evidence>
<sequence length="1026" mass="116333">MVLPFAIAASLVTAAVVYFTSPNDQDRAVCELPTPRSTLPLVKNTLDLVLLQRARIYDWILEQCRAHGGQPWRVRVLGRPPAVILSSPEAMEDVLKTQFDVFIKGSTVSTISHDLLGDGIFVVDGGKWKHQRKAASNFFSMNMIRDAMEHVVRDHYKLLASKLNEAAENGETLNIKRVLDVFTMDIFTKIGFGVELHGLETGGHCNFMEAFERASSRIMARFQQPMCVWKLARWLNVGAERQMAKDMKLINDVVYDVIHRNFQEKKRREQNGEPSNSDRKDLISIFLEKASISYSEDDRTGVTLTMLRDMSMVFIFAGRDSTSLTMTWFIIEMNRHPDVLAKVRRELAYKLPRRGLEAESPSLEDIDALIYLDAAIRECIRLNPVAPVLQRIAAQDTTLYNGTFIKAGTRIILPHYAMGHLETVWGSDAEEFKPERWIDDNTGKLIHMSPYKFTAFLAGPRMCLGMRFALAEMKITLATIFSKFDIQTLETAGTKSEMKLEAITAWVSPASVAVSCMAVLLVYLVTPSAHDRAVKHLPTPEGDYPILRHTLEIIKAQKSGTFLDWALKYCRKYQGKPWSLRIMGKHPAIVVCCPEAFEDIQKTQFDAFDKSPFVSEALYDVLGQGIFAVSGPLWQHQRKTASHLFTAQMMQYAMEVVVPEKGEELVKRLNGICLKEKEAERVVNMKRLLDLYTMDVFAKVGFDVDLHGVESNQNAELLDSFERMSARMLVRIQQPMWVWKLLRWLNIGAEKQLAEDVKAVDDLVYGVISRSIEEKNRQGVKGNSRKDLITLFIEKSKVEYTKGVHTKKDLKLMRDFVISFLAAGRETTATTMSWAILMLNRYPKVLERVRQEIKDKLPDLASGKMRSPNLEDIQQLVYLEAVVRETLRLFPVVAVSGRSATRDVCLYEGTLIKAGTRLVLPHYAMGRMATVWGPDVDEFKPERWIDPISGKIKMVSPFKFSVFLGGPRICLGMKFALAEVKITLAKLLSQLDFKTVKDPFDFTYRPSITLQIKGPLDVAVSRAKIS</sequence>
<dbReference type="PANTHER" id="PTHR24296">
    <property type="entry name" value="CYTOCHROME P450"/>
    <property type="match status" value="1"/>
</dbReference>
<evidence type="ECO:0000256" key="3">
    <source>
        <dbReference type="ARBA" id="ARBA00023002"/>
    </source>
</evidence>
<comment type="caution">
    <text evidence="5">The sequence shown here is derived from an EMBL/GenBank/DDBJ whole genome shotgun (WGS) entry which is preliminary data.</text>
</comment>
<evidence type="ECO:0000256" key="2">
    <source>
        <dbReference type="ARBA" id="ARBA00022723"/>
    </source>
</evidence>
<protein>
    <recommendedName>
        <fullName evidence="7">Cytochrome P450</fullName>
    </recommendedName>
</protein>
<gene>
    <name evidence="5" type="ORF">JG687_00006591</name>
</gene>